<dbReference type="Proteomes" id="UP000477980">
    <property type="component" value="Unassembled WGS sequence"/>
</dbReference>
<evidence type="ECO:0000313" key="5">
    <source>
        <dbReference type="Proteomes" id="UP000477980"/>
    </source>
</evidence>
<accession>A0A646FX92</accession>
<gene>
    <name evidence="3" type="ORF">F7D25_10505</name>
    <name evidence="2" type="ORF">F7D95_08490</name>
</gene>
<dbReference type="RefSeq" id="WP_153089847.1">
    <property type="nucleotide sequence ID" value="NZ_JBNPLE010000007.1"/>
</dbReference>
<feature type="compositionally biased region" description="Basic and acidic residues" evidence="1">
    <location>
        <begin position="552"/>
        <end position="561"/>
    </location>
</feature>
<dbReference type="OrthoDB" id="1395829at2"/>
<feature type="region of interest" description="Disordered" evidence="1">
    <location>
        <begin position="468"/>
        <end position="561"/>
    </location>
</feature>
<evidence type="ECO:0000313" key="2">
    <source>
        <dbReference type="EMBL" id="MQN12859.1"/>
    </source>
</evidence>
<dbReference type="AlphaFoldDB" id="A0A646FX92"/>
<name>A0A646FX92_9BACT</name>
<proteinExistence type="predicted"/>
<organism evidence="3 5">
    <name type="scientific">Segatella copri</name>
    <dbReference type="NCBI Taxonomy" id="165179"/>
    <lineage>
        <taxon>Bacteria</taxon>
        <taxon>Pseudomonadati</taxon>
        <taxon>Bacteroidota</taxon>
        <taxon>Bacteroidia</taxon>
        <taxon>Bacteroidales</taxon>
        <taxon>Prevotellaceae</taxon>
        <taxon>Segatella</taxon>
    </lineage>
</organism>
<evidence type="ECO:0000313" key="3">
    <source>
        <dbReference type="EMBL" id="MQP14826.1"/>
    </source>
</evidence>
<protein>
    <submittedName>
        <fullName evidence="3">Uncharacterized protein</fullName>
    </submittedName>
</protein>
<comment type="caution">
    <text evidence="3">The sequence shown here is derived from an EMBL/GenBank/DDBJ whole genome shotgun (WGS) entry which is preliminary data.</text>
</comment>
<evidence type="ECO:0000313" key="4">
    <source>
        <dbReference type="Proteomes" id="UP000442105"/>
    </source>
</evidence>
<sequence length="662" mass="75093">MAGREKNCKWYFADQPNVQEVGPNNAMEQSFKSHPYAALVRESIQNSLDAVLDKSVPVQVVFSFREMKGCDYPEFFRLKDHIRGCLDYYSNNYNAKVIYEPMMKFFADSTHHDHLGYIRISDYNTKGMSYEKDKTDSPFYAFVRSAGVSAKDDTSAGGSFGFGKAAYYLLSPISTIMVSTCTSNGDKFFEGASSLCTHTYLGKKKVAFGYYDDQDGKPISDDADIPAQFRRAEPGTDINILGFKMEYKDEAVKEMIEAVLRNFWFSIYEGKLEVNVNDVVNITKNTIVDLMEEYFEGIEDNTRKAGYYNPRPYFDAVRFANTSSKYWLIEDSLPLLGHVCFYVFKCKGAVDKIAYMRAPQMLVYSQKNKTNYGMYGVFYCDSEKGNDMLRNMENPAHTEWKATNWRSRGRQNGMGRQVLRELDEFINDSLNKIFSLKDKIAIDIKGLEDFLYIPTSFDDDDLEVEDMPESIEGKPTGYLQDEGSSYTTDIPKSEDNPTVMPKPNPPSTGHVLINKSTNATNETGGKLLAGHGEAEKKPDSQGIQKPGNASETKTEDEKGEKGLFATPINIPYRTFSQVEAGKIYHYVVLHPREEVGNVRLHFYAVGEESDEELQVEESNIGNVSGNIVRDVHLPEGRLRLRVRFTDNMKHSIKLAAEELYEV</sequence>
<dbReference type="EMBL" id="VZCW01000216">
    <property type="protein sequence ID" value="MQN12859.1"/>
    <property type="molecule type" value="Genomic_DNA"/>
</dbReference>
<evidence type="ECO:0000256" key="1">
    <source>
        <dbReference type="SAM" id="MobiDB-lite"/>
    </source>
</evidence>
<reference evidence="4 5" key="1">
    <citation type="submission" date="2019-09" db="EMBL/GenBank/DDBJ databases">
        <title>Distinct polysaccharide growth profiles of human intestinal Prevotella copri isolates.</title>
        <authorList>
            <person name="Fehlner-Peach H."/>
            <person name="Magnabosco C."/>
            <person name="Raghavan V."/>
            <person name="Scher J.U."/>
            <person name="Tett A."/>
            <person name="Cox L.M."/>
            <person name="Gottsegen C."/>
            <person name="Watters A."/>
            <person name="Wiltshire- Gordon J.D."/>
            <person name="Segata N."/>
            <person name="Bonneau R."/>
            <person name="Littman D.R."/>
        </authorList>
    </citation>
    <scope>NUCLEOTIDE SEQUENCE [LARGE SCALE GENOMIC DNA]</scope>
    <source>
        <strain evidence="5">iAA917</strain>
        <strain evidence="3">IAA917</strain>
        <strain evidence="4">iAQ1179</strain>
        <strain evidence="2">IAQ1179</strain>
    </source>
</reference>
<dbReference type="EMBL" id="VZAH01000100">
    <property type="protein sequence ID" value="MQP14826.1"/>
    <property type="molecule type" value="Genomic_DNA"/>
</dbReference>
<dbReference type="Proteomes" id="UP000442105">
    <property type="component" value="Unassembled WGS sequence"/>
</dbReference>
<feature type="compositionally biased region" description="Polar residues" evidence="1">
    <location>
        <begin position="541"/>
        <end position="550"/>
    </location>
</feature>
<feature type="compositionally biased region" description="Polar residues" evidence="1">
    <location>
        <begin position="514"/>
        <end position="523"/>
    </location>
</feature>